<dbReference type="SUPFAM" id="SSF90112">
    <property type="entry name" value="Neurotransmitter-gated ion-channel transmembrane pore"/>
    <property type="match status" value="1"/>
</dbReference>
<keyword evidence="1" id="KW-0472">Membrane</keyword>
<dbReference type="GO" id="GO:0006811">
    <property type="term" value="P:monoatomic ion transport"/>
    <property type="evidence" value="ECO:0007669"/>
    <property type="project" value="InterPro"/>
</dbReference>
<dbReference type="GO" id="GO:0016020">
    <property type="term" value="C:membrane"/>
    <property type="evidence" value="ECO:0007669"/>
    <property type="project" value="InterPro"/>
</dbReference>
<dbReference type="Gene3D" id="1.20.58.390">
    <property type="entry name" value="Neurotransmitter-gated ion-channel transmembrane domain"/>
    <property type="match status" value="1"/>
</dbReference>
<feature type="non-terminal residue" evidence="2">
    <location>
        <position position="86"/>
    </location>
</feature>
<evidence type="ECO:0008006" key="4">
    <source>
        <dbReference type="Google" id="ProtNLM"/>
    </source>
</evidence>
<protein>
    <recommendedName>
        <fullName evidence="4">Neurotransmitter-gated ion-channel transmembrane domain-containing protein</fullName>
    </recommendedName>
</protein>
<accession>A0AA36CQF7</accession>
<dbReference type="InterPro" id="IPR036719">
    <property type="entry name" value="Neuro-gated_channel_TM_sf"/>
</dbReference>
<dbReference type="AlphaFoldDB" id="A0AA36CQF7"/>
<sequence>MPSNASDISRGDEHRSSMALVAAQQMNESLVIESKLKRRYALEWEYLASVLDRLLLLVFSLVVFIVTFLMILVGEAMHLSYELNNN</sequence>
<evidence type="ECO:0000256" key="1">
    <source>
        <dbReference type="SAM" id="Phobius"/>
    </source>
</evidence>
<name>A0AA36CQF7_9BILA</name>
<feature type="transmembrane region" description="Helical" evidence="1">
    <location>
        <begin position="54"/>
        <end position="73"/>
    </location>
</feature>
<comment type="caution">
    <text evidence="2">The sequence shown here is derived from an EMBL/GenBank/DDBJ whole genome shotgun (WGS) entry which is preliminary data.</text>
</comment>
<gene>
    <name evidence="2" type="ORF">MSPICULIGERA_LOCUS10970</name>
</gene>
<keyword evidence="1" id="KW-1133">Transmembrane helix</keyword>
<reference evidence="2" key="1">
    <citation type="submission" date="2023-06" db="EMBL/GenBank/DDBJ databases">
        <authorList>
            <person name="Delattre M."/>
        </authorList>
    </citation>
    <scope>NUCLEOTIDE SEQUENCE</scope>
    <source>
        <strain evidence="2">AF72</strain>
    </source>
</reference>
<keyword evidence="1" id="KW-0812">Transmembrane</keyword>
<evidence type="ECO:0000313" key="2">
    <source>
        <dbReference type="EMBL" id="CAJ0572586.1"/>
    </source>
</evidence>
<dbReference type="EMBL" id="CATQJA010002600">
    <property type="protein sequence ID" value="CAJ0572586.1"/>
    <property type="molecule type" value="Genomic_DNA"/>
</dbReference>
<organism evidence="2 3">
    <name type="scientific">Mesorhabditis spiculigera</name>
    <dbReference type="NCBI Taxonomy" id="96644"/>
    <lineage>
        <taxon>Eukaryota</taxon>
        <taxon>Metazoa</taxon>
        <taxon>Ecdysozoa</taxon>
        <taxon>Nematoda</taxon>
        <taxon>Chromadorea</taxon>
        <taxon>Rhabditida</taxon>
        <taxon>Rhabditina</taxon>
        <taxon>Rhabditomorpha</taxon>
        <taxon>Rhabditoidea</taxon>
        <taxon>Rhabditidae</taxon>
        <taxon>Mesorhabditinae</taxon>
        <taxon>Mesorhabditis</taxon>
    </lineage>
</organism>
<evidence type="ECO:0000313" key="3">
    <source>
        <dbReference type="Proteomes" id="UP001177023"/>
    </source>
</evidence>
<proteinExistence type="predicted"/>
<dbReference type="Proteomes" id="UP001177023">
    <property type="component" value="Unassembled WGS sequence"/>
</dbReference>
<dbReference type="InterPro" id="IPR038050">
    <property type="entry name" value="Neuro_actylchol_rec"/>
</dbReference>
<keyword evidence="3" id="KW-1185">Reference proteome</keyword>